<dbReference type="Gene3D" id="3.40.50.1820">
    <property type="entry name" value="alpha/beta hydrolase"/>
    <property type="match status" value="1"/>
</dbReference>
<evidence type="ECO:0000259" key="1">
    <source>
        <dbReference type="Pfam" id="PF01764"/>
    </source>
</evidence>
<dbReference type="PANTHER" id="PTHR45856:SF24">
    <property type="entry name" value="FUNGAL LIPASE-LIKE DOMAIN-CONTAINING PROTEIN"/>
    <property type="match status" value="1"/>
</dbReference>
<keyword evidence="3" id="KW-1185">Reference proteome</keyword>
<proteinExistence type="predicted"/>
<accession>W4LK89</accession>
<dbReference type="AlphaFoldDB" id="W4LK89"/>
<dbReference type="Pfam" id="PF01764">
    <property type="entry name" value="Lipase_3"/>
    <property type="match status" value="1"/>
</dbReference>
<dbReference type="GO" id="GO:0006629">
    <property type="term" value="P:lipid metabolic process"/>
    <property type="evidence" value="ECO:0007669"/>
    <property type="project" value="InterPro"/>
</dbReference>
<feature type="domain" description="Fungal lipase-type" evidence="1">
    <location>
        <begin position="167"/>
        <end position="300"/>
    </location>
</feature>
<dbReference type="Proteomes" id="UP000019141">
    <property type="component" value="Unassembled WGS sequence"/>
</dbReference>
<dbReference type="SUPFAM" id="SSF53474">
    <property type="entry name" value="alpha/beta-Hydrolases"/>
    <property type="match status" value="1"/>
</dbReference>
<dbReference type="CDD" id="cd00519">
    <property type="entry name" value="Lipase_3"/>
    <property type="match status" value="1"/>
</dbReference>
<dbReference type="EMBL" id="AZHW01000560">
    <property type="protein sequence ID" value="ETW98387.1"/>
    <property type="molecule type" value="Genomic_DNA"/>
</dbReference>
<dbReference type="InterPro" id="IPR051218">
    <property type="entry name" value="Sec_MonoDiacylglyc_Lipase"/>
</dbReference>
<comment type="caution">
    <text evidence="2">The sequence shown here is derived from an EMBL/GenBank/DDBJ whole genome shotgun (WGS) entry which is preliminary data.</text>
</comment>
<dbReference type="HOGENOM" id="CLU_686406_0_0_7"/>
<reference evidence="2 3" key="1">
    <citation type="journal article" date="2014" name="Nature">
        <title>An environmental bacterial taxon with a large and distinct metabolic repertoire.</title>
        <authorList>
            <person name="Wilson M.C."/>
            <person name="Mori T."/>
            <person name="Ruckert C."/>
            <person name="Uria A.R."/>
            <person name="Helf M.J."/>
            <person name="Takada K."/>
            <person name="Gernert C."/>
            <person name="Steffens U.A."/>
            <person name="Heycke N."/>
            <person name="Schmitt S."/>
            <person name="Rinke C."/>
            <person name="Helfrich E.J."/>
            <person name="Brachmann A.O."/>
            <person name="Gurgui C."/>
            <person name="Wakimoto T."/>
            <person name="Kracht M."/>
            <person name="Crusemann M."/>
            <person name="Hentschel U."/>
            <person name="Abe I."/>
            <person name="Matsunaga S."/>
            <person name="Kalinowski J."/>
            <person name="Takeyama H."/>
            <person name="Piel J."/>
        </authorList>
    </citation>
    <scope>NUCLEOTIDE SEQUENCE [LARGE SCALE GENOMIC DNA]</scope>
    <source>
        <strain evidence="3">TSY1</strain>
    </source>
</reference>
<dbReference type="InterPro" id="IPR002921">
    <property type="entry name" value="Fungal_lipase-type"/>
</dbReference>
<name>W4LK89_ENTF1</name>
<dbReference type="InterPro" id="IPR029058">
    <property type="entry name" value="AB_hydrolase_fold"/>
</dbReference>
<protein>
    <recommendedName>
        <fullName evidence="1">Fungal lipase-type domain-containing protein</fullName>
    </recommendedName>
</protein>
<dbReference type="PANTHER" id="PTHR45856">
    <property type="entry name" value="ALPHA/BETA-HYDROLASES SUPERFAMILY PROTEIN"/>
    <property type="match status" value="1"/>
</dbReference>
<organism evidence="2 3">
    <name type="scientific">Entotheonella factor</name>
    <dbReference type="NCBI Taxonomy" id="1429438"/>
    <lineage>
        <taxon>Bacteria</taxon>
        <taxon>Pseudomonadati</taxon>
        <taxon>Nitrospinota/Tectimicrobiota group</taxon>
        <taxon>Candidatus Tectimicrobiota</taxon>
        <taxon>Candidatus Entotheonellia</taxon>
        <taxon>Candidatus Entotheonellales</taxon>
        <taxon>Candidatus Entotheonellaceae</taxon>
        <taxon>Candidatus Entotheonella</taxon>
    </lineage>
</organism>
<evidence type="ECO:0000313" key="2">
    <source>
        <dbReference type="EMBL" id="ETW98387.1"/>
    </source>
</evidence>
<gene>
    <name evidence="2" type="ORF">ETSY1_18980</name>
</gene>
<sequence length="401" mass="44245">MIQEGQIYLKGKHRPIPISVLTDEEAVYSARRADGSPFDAKVNVVTGDCGSRTQEELIQARKPRKSIASKKACNQLQKASEQLSATSIEEIDDMFLTWDPTALNRTDPMNVAFGFEMAALAYVDPIGKLQKILEQPGVDYKEVRSFDAQKTDTQSFIAVTPDEKGIVIAFRGTTPGKDILTDLSVSFDDCLLGGQAHEGFQNYVTGAKRLMYEHLEKVMLMYPDAKIFGAGHSLGAAAINNFMATAIGDRVIRADQVGRVVLAGCPRGFDRKAARLFNHQLKMKVDRCVNGSDIVTKVPALISSAIASLLALFQRDAHPGFYKHIGASAPNVFFDHRGIVKSKEPMLYRIWDRLTNLKGQAIDHYLGNYLKCAYQWANDKGRLPTQTVGQCVASRVEKVGV</sequence>
<evidence type="ECO:0000313" key="3">
    <source>
        <dbReference type="Proteomes" id="UP000019141"/>
    </source>
</evidence>